<dbReference type="AlphaFoldDB" id="A0AAV4WPG1"/>
<protein>
    <submittedName>
        <fullName evidence="2">DNA mismatch repair protein Msh3</fullName>
    </submittedName>
</protein>
<evidence type="ECO:0000313" key="2">
    <source>
        <dbReference type="EMBL" id="GIY83840.1"/>
    </source>
</evidence>
<dbReference type="InterPro" id="IPR007860">
    <property type="entry name" value="DNA_mmatch_repair_MutS_con_dom"/>
</dbReference>
<comment type="caution">
    <text evidence="2">The sequence shown here is derived from an EMBL/GenBank/DDBJ whole genome shotgun (WGS) entry which is preliminary data.</text>
</comment>
<keyword evidence="3" id="KW-1185">Reference proteome</keyword>
<dbReference type="Proteomes" id="UP001054945">
    <property type="component" value="Unassembled WGS sequence"/>
</dbReference>
<evidence type="ECO:0000313" key="3">
    <source>
        <dbReference type="Proteomes" id="UP001054945"/>
    </source>
</evidence>
<organism evidence="2 3">
    <name type="scientific">Caerostris extrusa</name>
    <name type="common">Bark spider</name>
    <name type="synonym">Caerostris bankana</name>
    <dbReference type="NCBI Taxonomy" id="172846"/>
    <lineage>
        <taxon>Eukaryota</taxon>
        <taxon>Metazoa</taxon>
        <taxon>Ecdysozoa</taxon>
        <taxon>Arthropoda</taxon>
        <taxon>Chelicerata</taxon>
        <taxon>Arachnida</taxon>
        <taxon>Araneae</taxon>
        <taxon>Araneomorphae</taxon>
        <taxon>Entelegynae</taxon>
        <taxon>Araneoidea</taxon>
        <taxon>Araneidae</taxon>
        <taxon>Caerostris</taxon>
    </lineage>
</organism>
<evidence type="ECO:0000259" key="1">
    <source>
        <dbReference type="Pfam" id="PF05188"/>
    </source>
</evidence>
<dbReference type="Gene3D" id="3.30.420.110">
    <property type="entry name" value="MutS, connector domain"/>
    <property type="match status" value="1"/>
</dbReference>
<reference evidence="2 3" key="1">
    <citation type="submission" date="2021-06" db="EMBL/GenBank/DDBJ databases">
        <title>Caerostris extrusa draft genome.</title>
        <authorList>
            <person name="Kono N."/>
            <person name="Arakawa K."/>
        </authorList>
    </citation>
    <scope>NUCLEOTIDE SEQUENCE [LARGE SCALE GENOMIC DNA]</scope>
</reference>
<dbReference type="EMBL" id="BPLR01016435">
    <property type="protein sequence ID" value="GIY83840.1"/>
    <property type="molecule type" value="Genomic_DNA"/>
</dbReference>
<dbReference type="Pfam" id="PF05188">
    <property type="entry name" value="MutS_II"/>
    <property type="match status" value="1"/>
</dbReference>
<dbReference type="GO" id="GO:0005524">
    <property type="term" value="F:ATP binding"/>
    <property type="evidence" value="ECO:0007669"/>
    <property type="project" value="InterPro"/>
</dbReference>
<feature type="domain" description="DNA mismatch repair protein MutS connector" evidence="1">
    <location>
        <begin position="14"/>
        <end position="79"/>
    </location>
</feature>
<accession>A0AAV4WPG1</accession>
<dbReference type="InterPro" id="IPR036678">
    <property type="entry name" value="MutS_con_dom_sf"/>
</dbReference>
<dbReference type="GO" id="GO:0006298">
    <property type="term" value="P:mismatch repair"/>
    <property type="evidence" value="ECO:0007669"/>
    <property type="project" value="InterPro"/>
</dbReference>
<proteinExistence type="predicted"/>
<gene>
    <name evidence="2" type="primary">MSH3_1</name>
    <name evidence="2" type="ORF">CEXT_326561</name>
</gene>
<name>A0AAV4WPG1_CAEEX</name>
<dbReference type="GO" id="GO:0030983">
    <property type="term" value="F:mismatched DNA binding"/>
    <property type="evidence" value="ECO:0007669"/>
    <property type="project" value="InterPro"/>
</dbReference>
<sequence length="105" mass="12586">MLTLLSWVFRYLQEILYTSFEDSLLRNKLETYLFHINPVEILIPSILSKESENLVKSFSSDRSIRIERTDIFDFTEAFNHVSKYISKDPCSDTEEMEQILYHYLH</sequence>